<evidence type="ECO:0000313" key="4">
    <source>
        <dbReference type="EMBL" id="KAG7360353.1"/>
    </source>
</evidence>
<dbReference type="GO" id="GO:0005242">
    <property type="term" value="F:inward rectifier potassium channel activity"/>
    <property type="evidence" value="ECO:0007669"/>
    <property type="project" value="InterPro"/>
</dbReference>
<name>A0A9K3LE71_9STRA</name>
<dbReference type="InterPro" id="IPR016449">
    <property type="entry name" value="K_chnl_inward-rec_Kir"/>
</dbReference>
<keyword evidence="5" id="KW-1185">Reference proteome</keyword>
<reference evidence="4" key="1">
    <citation type="journal article" date="2021" name="Sci. Rep.">
        <title>Diploid genomic architecture of Nitzschia inconspicua, an elite biomass production diatom.</title>
        <authorList>
            <person name="Oliver A."/>
            <person name="Podell S."/>
            <person name="Pinowska A."/>
            <person name="Traller J.C."/>
            <person name="Smith S.R."/>
            <person name="McClure R."/>
            <person name="Beliaev A."/>
            <person name="Bohutskyi P."/>
            <person name="Hill E.A."/>
            <person name="Rabines A."/>
            <person name="Zheng H."/>
            <person name="Allen L.Z."/>
            <person name="Kuo A."/>
            <person name="Grigoriev I.V."/>
            <person name="Allen A.E."/>
            <person name="Hazlebeck D."/>
            <person name="Allen E.E."/>
        </authorList>
    </citation>
    <scope>NUCLEOTIDE SEQUENCE</scope>
    <source>
        <strain evidence="4">Hildebrandi</strain>
    </source>
</reference>
<dbReference type="EMBL" id="JAGRRH010000013">
    <property type="protein sequence ID" value="KAG7360353.1"/>
    <property type="molecule type" value="Genomic_DNA"/>
</dbReference>
<dbReference type="PANTHER" id="PTHR11767">
    <property type="entry name" value="INWARD RECTIFIER POTASSIUM CHANNEL"/>
    <property type="match status" value="1"/>
</dbReference>
<keyword evidence="1" id="KW-0633">Potassium transport</keyword>
<gene>
    <name evidence="4" type="ORF">IV203_035452</name>
</gene>
<feature type="transmembrane region" description="Helical" evidence="3">
    <location>
        <begin position="233"/>
        <end position="253"/>
    </location>
</feature>
<keyword evidence="3" id="KW-1133">Transmembrane helix</keyword>
<keyword evidence="1" id="KW-0406">Ion transport</keyword>
<evidence type="ECO:0000256" key="3">
    <source>
        <dbReference type="SAM" id="Phobius"/>
    </source>
</evidence>
<comment type="similarity">
    <text evidence="1">Belongs to the inward rectifier-type potassium channel (TC 1.A.2.1) family.</text>
</comment>
<comment type="subcellular location">
    <subcellularLocation>
        <location evidence="1">Membrane</location>
        <topology evidence="1">Multi-pass membrane protein</topology>
    </subcellularLocation>
</comment>
<keyword evidence="1 3" id="KW-0812">Transmembrane</keyword>
<keyword evidence="3" id="KW-0472">Membrane</keyword>
<keyword evidence="1" id="KW-0851">Voltage-gated channel</keyword>
<dbReference type="AlphaFoldDB" id="A0A9K3LE71"/>
<reference evidence="4" key="2">
    <citation type="submission" date="2021-04" db="EMBL/GenBank/DDBJ databases">
        <authorList>
            <person name="Podell S."/>
        </authorList>
    </citation>
    <scope>NUCLEOTIDE SEQUENCE</scope>
    <source>
        <strain evidence="4">Hildebrandi</strain>
    </source>
</reference>
<sequence length="690" mass="76171">MMELPVAEQPIIPDVDGSTVKFPSDTHLVETHRLYDTIKRKDSGSTSFPGGVKIESDANSNDNTDKKRASNGSYREYSVQIVTGLKEAMDPKERRRKEFAGLNGMASHPVVVKRNTERYKEGRGTSYPDAKTVAGASMLGLGTQFRLKSLGGSRAQRRQQYAYDPSNAWALALGFNGYVHWTYKVPLCKVLGSLIAVFLAFVTVFTILVYIIGITEPKCLSVGPLDFQNSGSYFIDAFQISWTTFSTVGYGLAGPSLSNDKRCFAINLLMAAEAFLGVLYAGVAGAILMGKIMRYNAVAPLKWSDPLVLRYGDGVQVHRHNKRKDAVKENVESSENESLIGSEGHIPYPIIELRVGNETFSRNGGEIANATVRAWACILEKHASPGIRDAARRNGGGLSKQVRCRWNLGSKKNSDVYEREMGTFPGTVMNGTRNKANQAYQQHYVGENVGAKDEGNVHEEPSSPLAELIPRRSDKLHGTSSFKVDQLGHFWGNDASASGTERRPKCIMMDEGSLFPPTIFSRVALQNDTHPFFKRVWTLRHKLDENSPLLDREAIVIIENFHSDGGIGFPPELNHHEQLRKHIKFQEISVTMSGTDHLTGNDMYGSTSYTSKDLVVGYRFANTLSRDSVTKEVEVDLSLLNVVSEQHGGGGEPLYGESELSLPLAIVDIADEMENQMNGLDVPDLPLSRL</sequence>
<keyword evidence="1 4" id="KW-0407">Ion channel</keyword>
<keyword evidence="1" id="KW-0813">Transport</keyword>
<dbReference type="GO" id="GO:1990573">
    <property type="term" value="P:potassium ion import across plasma membrane"/>
    <property type="evidence" value="ECO:0007669"/>
    <property type="project" value="TreeGrafter"/>
</dbReference>
<dbReference type="Proteomes" id="UP000693970">
    <property type="component" value="Unassembled WGS sequence"/>
</dbReference>
<dbReference type="GO" id="GO:0005886">
    <property type="term" value="C:plasma membrane"/>
    <property type="evidence" value="ECO:0007669"/>
    <property type="project" value="TreeGrafter"/>
</dbReference>
<feature type="transmembrane region" description="Helical" evidence="3">
    <location>
        <begin position="265"/>
        <end position="289"/>
    </location>
</feature>
<evidence type="ECO:0000256" key="1">
    <source>
        <dbReference type="RuleBase" id="RU003822"/>
    </source>
</evidence>
<feature type="region of interest" description="Disordered" evidence="2">
    <location>
        <begin position="40"/>
        <end position="72"/>
    </location>
</feature>
<protein>
    <submittedName>
        <fullName evidence="4">Inward rectifier potassium channel</fullName>
    </submittedName>
</protein>
<evidence type="ECO:0000256" key="2">
    <source>
        <dbReference type="SAM" id="MobiDB-lite"/>
    </source>
</evidence>
<organism evidence="4 5">
    <name type="scientific">Nitzschia inconspicua</name>
    <dbReference type="NCBI Taxonomy" id="303405"/>
    <lineage>
        <taxon>Eukaryota</taxon>
        <taxon>Sar</taxon>
        <taxon>Stramenopiles</taxon>
        <taxon>Ochrophyta</taxon>
        <taxon>Bacillariophyta</taxon>
        <taxon>Bacillariophyceae</taxon>
        <taxon>Bacillariophycidae</taxon>
        <taxon>Bacillariales</taxon>
        <taxon>Bacillariaceae</taxon>
        <taxon>Nitzschia</taxon>
    </lineage>
</organism>
<accession>A0A9K3LE71</accession>
<keyword evidence="1" id="KW-0630">Potassium</keyword>
<dbReference type="GO" id="GO:0034702">
    <property type="term" value="C:monoatomic ion channel complex"/>
    <property type="evidence" value="ECO:0007669"/>
    <property type="project" value="UniProtKB-KW"/>
</dbReference>
<proteinExistence type="inferred from homology"/>
<dbReference type="PANTHER" id="PTHR11767:SF102">
    <property type="entry name" value="INWARDLY RECTIFYING POTASSIUM CHANNEL 1, ISOFORM F"/>
    <property type="match status" value="1"/>
</dbReference>
<comment type="caution">
    <text evidence="4">The sequence shown here is derived from an EMBL/GenBank/DDBJ whole genome shotgun (WGS) entry which is preliminary data.</text>
</comment>
<dbReference type="OrthoDB" id="273257at2759"/>
<evidence type="ECO:0000313" key="5">
    <source>
        <dbReference type="Proteomes" id="UP000693970"/>
    </source>
</evidence>
<feature type="transmembrane region" description="Helical" evidence="3">
    <location>
        <begin position="190"/>
        <end position="213"/>
    </location>
</feature>
<dbReference type="GO" id="GO:0034765">
    <property type="term" value="P:regulation of monoatomic ion transmembrane transport"/>
    <property type="evidence" value="ECO:0007669"/>
    <property type="project" value="TreeGrafter"/>
</dbReference>